<evidence type="ECO:0000256" key="2">
    <source>
        <dbReference type="SAM" id="MobiDB-lite"/>
    </source>
</evidence>
<dbReference type="PANTHER" id="PTHR21656:SF2">
    <property type="entry name" value="MALE-SPECIFIC LETHAL 1 HOMOLOG"/>
    <property type="match status" value="1"/>
</dbReference>
<keyword evidence="3" id="KW-1185">Reference proteome</keyword>
<feature type="region of interest" description="Disordered" evidence="2">
    <location>
        <begin position="547"/>
        <end position="584"/>
    </location>
</feature>
<feature type="region of interest" description="Disordered" evidence="2">
    <location>
        <begin position="921"/>
        <end position="972"/>
    </location>
</feature>
<organism evidence="3 4">
    <name type="scientific">Drosophila hydei</name>
    <name type="common">Fruit fly</name>
    <dbReference type="NCBI Taxonomy" id="7224"/>
    <lineage>
        <taxon>Eukaryota</taxon>
        <taxon>Metazoa</taxon>
        <taxon>Ecdysozoa</taxon>
        <taxon>Arthropoda</taxon>
        <taxon>Hexapoda</taxon>
        <taxon>Insecta</taxon>
        <taxon>Pterygota</taxon>
        <taxon>Neoptera</taxon>
        <taxon>Endopterygota</taxon>
        <taxon>Diptera</taxon>
        <taxon>Brachycera</taxon>
        <taxon>Muscomorpha</taxon>
        <taxon>Ephydroidea</taxon>
        <taxon>Drosophilidae</taxon>
        <taxon>Drosophila</taxon>
    </lineage>
</organism>
<feature type="region of interest" description="Disordered" evidence="2">
    <location>
        <begin position="661"/>
        <end position="746"/>
    </location>
</feature>
<dbReference type="PANTHER" id="PTHR21656">
    <property type="entry name" value="MALE-SPECIFIC LETHAL-1 PROTEIN"/>
    <property type="match status" value="1"/>
</dbReference>
<evidence type="ECO:0000313" key="3">
    <source>
        <dbReference type="Proteomes" id="UP000504633"/>
    </source>
</evidence>
<dbReference type="KEGG" id="dhe:111595125"/>
<dbReference type="AlphaFoldDB" id="A0A6J1LIS1"/>
<dbReference type="RefSeq" id="XP_023164465.2">
    <property type="nucleotide sequence ID" value="XM_023308697.2"/>
</dbReference>
<name>A0A6J1LIS1_DROHY</name>
<sequence>MMSTTRTNCMNADENGTVAPAAAVGVVVAASTSSTTAVPEFVHLTETRRYIYRAIAAIHDDSFNNVINRLLRQFESAIREELEYAQNSPSICRKLARSIIGLADLIHTLLGQRLSVNSSWTVCRDRWCYIVANYIACELCAAQDRIEKDQSIIERIGSMLSLYVEGNEERSAVHKENTLRTLIAIPKLYGQANIITVFYSRLFPQWSSTSGLFSQAELPDKIYIEYIIIFYYWQRLERNELTKQRISEFANKFMRPARTLPYNPAYIEHLPKYNTPNTATRCILEHLSLKQCCRGLHSASKMDNRMFQPNELILDSDEEDTASESSLVLVSALFLTASATQQQPLPPPAPDPPDFLKRLCRNASHLEPVKRATALYRGIDSTREVVDLCESDDEEEMFSLDFSVPANVDGNGSSNSNEAVGVGDDDYVPITRIYPINLRTYQRATSSGATVSAAPAATYTMPRIVNSYSCRRDSLHLVSTTQTPPHLVDQCVQTAEQEEEEQQQQLLEQEQQQLHFNDDAISSCMIYSDTGLTASPTTTELLYEASFSRRKSSPGVNRKLKPNDNHHCHQSSSRNSHSSEASLHKKQVTFSTQHLGASSKAQLNKSLKTIKPSIKRYKNLSNTLLTPLTKPSSNMNFIESLKWMGRKEHLLASQRMFSKLESKKNCDKRTTESVSSCNRRDRRDQQSRLPATITPTPSSQLTPTTSNASSGTPTPQPKRQPPRGSQRSLPTPPASTHSSIETCRHRKATDRVLNSIDVEVQALARKYKFDRRKFSDSSMEHVDFYNSLLKLQRRRMNEKRQSNVAIKSQSESKLTLSKRLYASNMKLRNEIAKLESDVEIIKNFAVQARAKTAATTTSTAMLMPVVRLKRVHIEDWETSRCNTEYSINEEFDQTKQPRLAKRRRRKQHCWSRIKNVNKKKKLTQQEILSEAESPAPTADIADIDTPTDSNATPVATSVPDVSVSSPAPVVSSSPVPDCIAAYVTLANNGESCSEEDALIKPIVMQVRTPSPELESSSVIAAHEIEVASSNVPVYLLNGESRDLITPVPTILASDLVAYEP</sequence>
<feature type="compositionally biased region" description="Low complexity" evidence="2">
    <location>
        <begin position="570"/>
        <end position="581"/>
    </location>
</feature>
<feature type="compositionally biased region" description="Low complexity" evidence="2">
    <location>
        <begin position="934"/>
        <end position="972"/>
    </location>
</feature>
<dbReference type="InterPro" id="IPR026711">
    <property type="entry name" value="Msl-1"/>
</dbReference>
<protein>
    <submittedName>
        <fullName evidence="4">Uncharacterized protein LOC111595125</fullName>
    </submittedName>
</protein>
<accession>A0A6J1LIS1</accession>
<reference evidence="4" key="1">
    <citation type="submission" date="2025-08" db="UniProtKB">
        <authorList>
            <consortium name="RefSeq"/>
        </authorList>
    </citation>
    <scope>IDENTIFICATION</scope>
    <source>
        <strain evidence="4">15085-1641.00</strain>
        <tissue evidence="4">Whole body</tissue>
    </source>
</reference>
<dbReference type="OMA" id="QYLPLKC"/>
<feature type="compositionally biased region" description="Polar residues" evidence="2">
    <location>
        <begin position="725"/>
        <end position="741"/>
    </location>
</feature>
<feature type="coiled-coil region" evidence="1">
    <location>
        <begin position="817"/>
        <end position="844"/>
    </location>
</feature>
<evidence type="ECO:0000313" key="4">
    <source>
        <dbReference type="RefSeq" id="XP_023164465.2"/>
    </source>
</evidence>
<gene>
    <name evidence="4" type="primary">LOC111595125</name>
</gene>
<feature type="compositionally biased region" description="Basic and acidic residues" evidence="2">
    <location>
        <begin position="661"/>
        <end position="671"/>
    </location>
</feature>
<dbReference type="OrthoDB" id="7673806at2759"/>
<dbReference type="GO" id="GO:0072487">
    <property type="term" value="C:MSL complex"/>
    <property type="evidence" value="ECO:0007669"/>
    <property type="project" value="InterPro"/>
</dbReference>
<evidence type="ECO:0000256" key="1">
    <source>
        <dbReference type="SAM" id="Coils"/>
    </source>
</evidence>
<dbReference type="Proteomes" id="UP000504633">
    <property type="component" value="Unplaced"/>
</dbReference>
<feature type="compositionally biased region" description="Low complexity" evidence="2">
    <location>
        <begin position="692"/>
        <end position="706"/>
    </location>
</feature>
<proteinExistence type="predicted"/>
<dbReference type="GeneID" id="111595125"/>
<keyword evidence="1" id="KW-0175">Coiled coil</keyword>